<dbReference type="SUPFAM" id="SSF54001">
    <property type="entry name" value="Cysteine proteinases"/>
    <property type="match status" value="1"/>
</dbReference>
<sequence>MIDNKGQLVVALPQHQPKSFLYYILIYVIIPIAAPILITYKMITDKSYLSTTASLYSLVANATKNPCSTQWYFQNVTLLRKLWELPSAKAYIDKETNEPLVEYQIQEGYCGSATQRCILKSLGCSSVIIPQQKRGESKPDIWCEHICQIGQQLKMEVTTKIVRGDVTYEEFLSTLKRGLESKNCRIGCNFLRSALTGFEGNNSFWWLSPSFILTKVYAGHFSPVLGIVEQDGKEGEGKNPFVAIWDTNHKYNGAYFVPARRLYDAVSAVDVLSNLHRAIILVEKKETCN</sequence>
<dbReference type="AlphaFoldDB" id="A0A7S4R595"/>
<keyword evidence="1" id="KW-0472">Membrane</keyword>
<evidence type="ECO:0008006" key="3">
    <source>
        <dbReference type="Google" id="ProtNLM"/>
    </source>
</evidence>
<proteinExistence type="predicted"/>
<name>A0A7S4R595_9STRA</name>
<keyword evidence="1" id="KW-0812">Transmembrane</keyword>
<reference evidence="2" key="1">
    <citation type="submission" date="2021-01" db="EMBL/GenBank/DDBJ databases">
        <authorList>
            <person name="Corre E."/>
            <person name="Pelletier E."/>
            <person name="Niang G."/>
            <person name="Scheremetjew M."/>
            <person name="Finn R."/>
            <person name="Kale V."/>
            <person name="Holt S."/>
            <person name="Cochrane G."/>
            <person name="Meng A."/>
            <person name="Brown T."/>
            <person name="Cohen L."/>
        </authorList>
    </citation>
    <scope>NUCLEOTIDE SEQUENCE</scope>
    <source>
        <strain evidence="2">GSO104</strain>
    </source>
</reference>
<protein>
    <recommendedName>
        <fullName evidence="3">Glutathione gamma-glutamylcysteinyltransferase</fullName>
    </recommendedName>
</protein>
<accession>A0A7S4R595</accession>
<organism evidence="2">
    <name type="scientific">Ditylum brightwellii</name>
    <dbReference type="NCBI Taxonomy" id="49249"/>
    <lineage>
        <taxon>Eukaryota</taxon>
        <taxon>Sar</taxon>
        <taxon>Stramenopiles</taxon>
        <taxon>Ochrophyta</taxon>
        <taxon>Bacillariophyta</taxon>
        <taxon>Mediophyceae</taxon>
        <taxon>Lithodesmiophycidae</taxon>
        <taxon>Lithodesmiales</taxon>
        <taxon>Lithodesmiaceae</taxon>
        <taxon>Ditylum</taxon>
    </lineage>
</organism>
<evidence type="ECO:0000256" key="1">
    <source>
        <dbReference type="SAM" id="Phobius"/>
    </source>
</evidence>
<gene>
    <name evidence="2" type="ORF">DBRI00130_LOCUS13168</name>
</gene>
<feature type="transmembrane region" description="Helical" evidence="1">
    <location>
        <begin position="20"/>
        <end position="40"/>
    </location>
</feature>
<dbReference type="InterPro" id="IPR038156">
    <property type="entry name" value="PCS_N_sf"/>
</dbReference>
<dbReference type="EMBL" id="HBNS01016436">
    <property type="protein sequence ID" value="CAE4603891.1"/>
    <property type="molecule type" value="Transcribed_RNA"/>
</dbReference>
<dbReference type="Gene3D" id="3.90.70.30">
    <property type="entry name" value="Phytochelatin synthase, N-terminal domain"/>
    <property type="match status" value="1"/>
</dbReference>
<keyword evidence="1" id="KW-1133">Transmembrane helix</keyword>
<dbReference type="InterPro" id="IPR038765">
    <property type="entry name" value="Papain-like_cys_pep_sf"/>
</dbReference>
<evidence type="ECO:0000313" key="2">
    <source>
        <dbReference type="EMBL" id="CAE4603891.1"/>
    </source>
</evidence>